<comment type="caution">
    <text evidence="2">The sequence shown here is derived from an EMBL/GenBank/DDBJ whole genome shotgun (WGS) entry which is preliminary data.</text>
</comment>
<feature type="compositionally biased region" description="Low complexity" evidence="1">
    <location>
        <begin position="26"/>
        <end position="37"/>
    </location>
</feature>
<evidence type="ECO:0000256" key="1">
    <source>
        <dbReference type="SAM" id="MobiDB-lite"/>
    </source>
</evidence>
<feature type="compositionally biased region" description="Low complexity" evidence="1">
    <location>
        <begin position="252"/>
        <end position="273"/>
    </location>
</feature>
<gene>
    <name evidence="2" type="ORF">GPL20_03040</name>
</gene>
<sequence>MDEVSESSNTSAPETSAMEVRLAPAGQLQLSSQQGVSSDRDPFDDRILTASSTDGGRALRLKDDGGASTTALDAATPTELRMASDAVSTLGSAQDQGLSITDSSVSHLGDVLQSDPVAAPVFSDSRAPRQTSPSLADRSMAANDVLEPPAPPWQDSGAGAHRASSRGADLGHDAGSTGTSNQSQHAGHPTSPALDVLPLDDILDPAQHHSASDHHNVPANDDAKPAHADASKIDVTSKPSGNAGHINASHNDTTTSSGTSGLASDDAATDQAQAPPPSSGELVEAGAKAILLATDESPNRIGPHASAADVALGAAPDHVHSSAHATTAFSPGVIGARDQLASAIATATPEAAAITTLPSAQMTGAVIPSLGGDMHALQKHAA</sequence>
<feature type="compositionally biased region" description="Polar residues" evidence="1">
    <location>
        <begin position="1"/>
        <end position="14"/>
    </location>
</feature>
<feature type="region of interest" description="Disordered" evidence="1">
    <location>
        <begin position="117"/>
        <end position="282"/>
    </location>
</feature>
<feature type="compositionally biased region" description="Polar residues" evidence="1">
    <location>
        <begin position="176"/>
        <end position="185"/>
    </location>
</feature>
<accession>A0A844T7S7</accession>
<dbReference type="Proteomes" id="UP000449969">
    <property type="component" value="Unassembled WGS sequence"/>
</dbReference>
<protein>
    <submittedName>
        <fullName evidence="2">Uncharacterized protein</fullName>
    </submittedName>
</protein>
<evidence type="ECO:0000313" key="3">
    <source>
        <dbReference type="Proteomes" id="UP000449969"/>
    </source>
</evidence>
<feature type="compositionally biased region" description="Low complexity" evidence="1">
    <location>
        <begin position="156"/>
        <end position="168"/>
    </location>
</feature>
<organism evidence="2 3">
    <name type="scientific">Bradyrhizobium cajani</name>
    <dbReference type="NCBI Taxonomy" id="1928661"/>
    <lineage>
        <taxon>Bacteria</taxon>
        <taxon>Pseudomonadati</taxon>
        <taxon>Pseudomonadota</taxon>
        <taxon>Alphaproteobacteria</taxon>
        <taxon>Hyphomicrobiales</taxon>
        <taxon>Nitrobacteraceae</taxon>
        <taxon>Bradyrhizobium</taxon>
    </lineage>
</organism>
<keyword evidence="3" id="KW-1185">Reference proteome</keyword>
<dbReference type="EMBL" id="WQNE01000002">
    <property type="protein sequence ID" value="MVT72094.1"/>
    <property type="molecule type" value="Genomic_DNA"/>
</dbReference>
<feature type="compositionally biased region" description="Basic and acidic residues" evidence="1">
    <location>
        <begin position="38"/>
        <end position="47"/>
    </location>
</feature>
<name>A0A844T7S7_9BRAD</name>
<evidence type="ECO:0000313" key="2">
    <source>
        <dbReference type="EMBL" id="MVT72094.1"/>
    </source>
</evidence>
<reference evidence="2 3" key="1">
    <citation type="submission" date="2019-12" db="EMBL/GenBank/DDBJ databases">
        <title>Draft genome sequences Bradyrhizobium cajani AMBPC1010, Bradyrhizobium pachyrhizi AMBPC1040 and Bradyrhizobium yuanmingense ALSPC3051, three plant growth promoting strains isolated from nodules of Cajanus cajan L. in Dominican Republic.</title>
        <authorList>
            <person name="Flores-Felix J.D."/>
            <person name="Araujo J."/>
            <person name="Diaz-Alcantara C."/>
            <person name="Gonzalez-Andres F."/>
            <person name="Velazquez E."/>
        </authorList>
    </citation>
    <scope>NUCLEOTIDE SEQUENCE [LARGE SCALE GENOMIC DNA]</scope>
    <source>
        <strain evidence="2 3">1010</strain>
    </source>
</reference>
<dbReference type="OrthoDB" id="9843951at2"/>
<feature type="compositionally biased region" description="Basic and acidic residues" evidence="1">
    <location>
        <begin position="206"/>
        <end position="232"/>
    </location>
</feature>
<dbReference type="RefSeq" id="WP_157327612.1">
    <property type="nucleotide sequence ID" value="NZ_JANADL010000019.1"/>
</dbReference>
<proteinExistence type="predicted"/>
<feature type="region of interest" description="Disordered" evidence="1">
    <location>
        <begin position="1"/>
        <end position="77"/>
    </location>
</feature>
<dbReference type="AlphaFoldDB" id="A0A844T7S7"/>